<gene>
    <name evidence="1" type="ORF">LAZ67_1008258</name>
</gene>
<evidence type="ECO:0000313" key="2">
    <source>
        <dbReference type="Proteomes" id="UP001235939"/>
    </source>
</evidence>
<dbReference type="EMBL" id="CP092863">
    <property type="protein sequence ID" value="UYV62218.1"/>
    <property type="molecule type" value="Genomic_DNA"/>
</dbReference>
<keyword evidence="2" id="KW-1185">Reference proteome</keyword>
<evidence type="ECO:0000313" key="1">
    <source>
        <dbReference type="EMBL" id="UYV62218.1"/>
    </source>
</evidence>
<sequence>MATQSERYKRGRPAMRWLEEVKKTTGMSLDELRFLCLPSYTPGYILRAETGRNSLDITVKKLTLKFWTRILKMDGSRLPSICLAHLWDISISSKQNIGLRINHVSLLKTKTIKCTLCNGEFSLDFPHYMFYCTAMEEEREILRQETGYNSNSPYVLMAKVVKSRPFAFAFYKYWKSAQPKYLAQTPDPTR</sequence>
<protein>
    <submittedName>
        <fullName evidence="1">Uncharacterized protein</fullName>
    </submittedName>
</protein>
<accession>A0ABY6K2W1</accession>
<reference evidence="1 2" key="1">
    <citation type="submission" date="2022-01" db="EMBL/GenBank/DDBJ databases">
        <title>A chromosomal length assembly of Cordylochernes scorpioides.</title>
        <authorList>
            <person name="Zeh D."/>
            <person name="Zeh J."/>
        </authorList>
    </citation>
    <scope>NUCLEOTIDE SEQUENCE [LARGE SCALE GENOMIC DNA]</scope>
    <source>
        <strain evidence="1">IN4F17</strain>
        <tissue evidence="1">Whole Body</tissue>
    </source>
</reference>
<name>A0ABY6K2W1_9ARAC</name>
<dbReference type="Proteomes" id="UP001235939">
    <property type="component" value="Chromosome 01"/>
</dbReference>
<organism evidence="1 2">
    <name type="scientific">Cordylochernes scorpioides</name>
    <dbReference type="NCBI Taxonomy" id="51811"/>
    <lineage>
        <taxon>Eukaryota</taxon>
        <taxon>Metazoa</taxon>
        <taxon>Ecdysozoa</taxon>
        <taxon>Arthropoda</taxon>
        <taxon>Chelicerata</taxon>
        <taxon>Arachnida</taxon>
        <taxon>Pseudoscorpiones</taxon>
        <taxon>Cheliferoidea</taxon>
        <taxon>Chernetidae</taxon>
        <taxon>Cordylochernes</taxon>
    </lineage>
</organism>
<proteinExistence type="predicted"/>